<feature type="signal peptide" evidence="2">
    <location>
        <begin position="1"/>
        <end position="19"/>
    </location>
</feature>
<feature type="compositionally biased region" description="Low complexity" evidence="1">
    <location>
        <begin position="96"/>
        <end position="107"/>
    </location>
</feature>
<dbReference type="InterPro" id="IPR051675">
    <property type="entry name" value="Endo/Exo/Phosphatase_dom_1"/>
</dbReference>
<dbReference type="SUPFAM" id="SSF47781">
    <property type="entry name" value="RuvA domain 2-like"/>
    <property type="match status" value="1"/>
</dbReference>
<evidence type="ECO:0000313" key="4">
    <source>
        <dbReference type="Proteomes" id="UP001525968"/>
    </source>
</evidence>
<protein>
    <submittedName>
        <fullName evidence="3">Helix-hairpin-helix domain-containing protein</fullName>
    </submittedName>
</protein>
<reference evidence="3 4" key="1">
    <citation type="submission" date="2022-09" db="EMBL/GenBank/DDBJ databases">
        <title>Draft genome of isolate Be4.</title>
        <authorList>
            <person name="Sanchez-Castro I."/>
            <person name="Martinez-Rodriguez P."/>
            <person name="Descostes M."/>
            <person name="Merroun M."/>
        </authorList>
    </citation>
    <scope>NUCLEOTIDE SEQUENCE [LARGE SCALE GENOMIC DNA]</scope>
    <source>
        <strain evidence="3 4">Be4</strain>
    </source>
</reference>
<dbReference type="Pfam" id="PF12836">
    <property type="entry name" value="HHH_3"/>
    <property type="match status" value="1"/>
</dbReference>
<feature type="chain" id="PRO_5045721020" evidence="2">
    <location>
        <begin position="20"/>
        <end position="115"/>
    </location>
</feature>
<sequence>MLKKLLTVAALLYAACAFAGLDANQASKAELDAVKGIGPALAERIIAQRKKSPFIDWSDLIDRVHGVGRASAAKLSASGLTVNGQPYLSPPPPSTPQASAMPSAAPARIQLQARP</sequence>
<gene>
    <name evidence="3" type="ORF">N0K08_17655</name>
</gene>
<evidence type="ECO:0000313" key="3">
    <source>
        <dbReference type="EMBL" id="MCT9812471.1"/>
    </source>
</evidence>
<comment type="caution">
    <text evidence="3">The sequence shown here is derived from an EMBL/GenBank/DDBJ whole genome shotgun (WGS) entry which is preliminary data.</text>
</comment>
<dbReference type="Gene3D" id="1.10.150.320">
    <property type="entry name" value="Photosystem II 12 kDa extrinsic protein"/>
    <property type="match status" value="1"/>
</dbReference>
<keyword evidence="2" id="KW-0732">Signal</keyword>
<dbReference type="PANTHER" id="PTHR21180">
    <property type="entry name" value="ENDONUCLEASE/EXONUCLEASE/PHOSPHATASE FAMILY DOMAIN-CONTAINING PROTEIN 1"/>
    <property type="match status" value="1"/>
</dbReference>
<dbReference type="InterPro" id="IPR010994">
    <property type="entry name" value="RuvA_2-like"/>
</dbReference>
<evidence type="ECO:0000256" key="2">
    <source>
        <dbReference type="SAM" id="SignalP"/>
    </source>
</evidence>
<dbReference type="Proteomes" id="UP001525968">
    <property type="component" value="Unassembled WGS sequence"/>
</dbReference>
<evidence type="ECO:0000256" key="1">
    <source>
        <dbReference type="SAM" id="MobiDB-lite"/>
    </source>
</evidence>
<dbReference type="RefSeq" id="WP_261501717.1">
    <property type="nucleotide sequence ID" value="NZ_JAODYH010000008.1"/>
</dbReference>
<name>A0ABT2PPU2_9BURK</name>
<organism evidence="3 4">
    <name type="scientific">Acidovorax bellezanensis</name>
    <dbReference type="NCBI Taxonomy" id="2976702"/>
    <lineage>
        <taxon>Bacteria</taxon>
        <taxon>Pseudomonadati</taxon>
        <taxon>Pseudomonadota</taxon>
        <taxon>Betaproteobacteria</taxon>
        <taxon>Burkholderiales</taxon>
        <taxon>Comamonadaceae</taxon>
        <taxon>Acidovorax</taxon>
    </lineage>
</organism>
<dbReference type="PANTHER" id="PTHR21180:SF32">
    <property type="entry name" value="ENDONUCLEASE_EXONUCLEASE_PHOSPHATASE FAMILY DOMAIN-CONTAINING PROTEIN 1"/>
    <property type="match status" value="1"/>
</dbReference>
<dbReference type="EMBL" id="JAODYH010000008">
    <property type="protein sequence ID" value="MCT9812471.1"/>
    <property type="molecule type" value="Genomic_DNA"/>
</dbReference>
<accession>A0ABT2PPU2</accession>
<proteinExistence type="predicted"/>
<keyword evidence="4" id="KW-1185">Reference proteome</keyword>
<feature type="region of interest" description="Disordered" evidence="1">
    <location>
        <begin position="83"/>
        <end position="115"/>
    </location>
</feature>